<feature type="transmembrane region" description="Helical" evidence="1">
    <location>
        <begin position="175"/>
        <end position="206"/>
    </location>
</feature>
<dbReference type="GO" id="GO:0016740">
    <property type="term" value="F:transferase activity"/>
    <property type="evidence" value="ECO:0007669"/>
    <property type="project" value="UniProtKB-KW"/>
</dbReference>
<dbReference type="Pfam" id="PF11028">
    <property type="entry name" value="TMEM260-like"/>
    <property type="match status" value="1"/>
</dbReference>
<feature type="transmembrane region" description="Helical" evidence="1">
    <location>
        <begin position="116"/>
        <end position="133"/>
    </location>
</feature>
<keyword evidence="1" id="KW-0812">Transmembrane</keyword>
<dbReference type="PANTHER" id="PTHR16214">
    <property type="entry name" value="TRANSMEMBRANE PROTEIN 260"/>
    <property type="match status" value="1"/>
</dbReference>
<gene>
    <name evidence="2" type="ordered locus">Solca_3046</name>
</gene>
<dbReference type="PANTHER" id="PTHR16214:SF3">
    <property type="entry name" value="TRANSMEMBRANE PROTEIN 260"/>
    <property type="match status" value="1"/>
</dbReference>
<feature type="transmembrane region" description="Helical" evidence="1">
    <location>
        <begin position="212"/>
        <end position="235"/>
    </location>
</feature>
<feature type="transmembrane region" description="Helical" evidence="1">
    <location>
        <begin position="286"/>
        <end position="309"/>
    </location>
</feature>
<keyword evidence="3" id="KW-1185">Reference proteome</keyword>
<dbReference type="InterPro" id="IPR021280">
    <property type="entry name" value="TMEM260-like"/>
</dbReference>
<evidence type="ECO:0000256" key="1">
    <source>
        <dbReference type="SAM" id="Phobius"/>
    </source>
</evidence>
<keyword evidence="2" id="KW-0808">Transferase</keyword>
<protein>
    <submittedName>
        <fullName evidence="2">PMT family glycosyltransferase, 4-amino-4-deoxy-L-arabinose transferase</fullName>
    </submittedName>
</protein>
<name>H8KSF5_SOLCM</name>
<dbReference type="AlphaFoldDB" id="H8KSF5"/>
<feature type="transmembrane region" description="Helical" evidence="1">
    <location>
        <begin position="247"/>
        <end position="274"/>
    </location>
</feature>
<sequence>MTNYAKLNNVLGWLAFMIAAIVYSLTMERTVSYWDCGEFVASVYKLQVCHQPGAPLYLIISKILSLLSGDSTQVAWWINLGSVLASAATIMFLFWTITHLAKKLLKTDQQLGTIQLITIFGAGFTGALAYAFSDTFWFSAVEAEVYALSSLFTAITFWAILKWENEADQPRANRWLLFIAYLIGLSIGVHLLNLLAIPAVGMVYYFKKINKGWKGALLTFVISCLILVFIQYGVIPGTVSLAAKFELLFVNGIALSFGSGVTFFIILLAVSFAWILHYSFKKQKVWLNTATLCLCFIYIGYASYALIIIRAKADTSLNNTSPDNIFSFLDYLNREQFGAGDELVVGPTFTSKIYYTKSDQNIYVKGDSKYEVVGKKYEKKIPDGQKMLFPRIANQKYESFYRSWLNKPSGNPNFGDNINYFTTYQLGHLYWRYFMWNFAGRQNNIQGEGEPNKGNWVSGVKPIDAIALGDQSQLPPSIANNEAYNRLYFLPLLLGIAGLIYQLKKNNKDFIATALLFLFTGIAIIIYLNQTPQQVRDRDYAYAASFYAFAIWIGLGVLFIKDFLSKRWNNVAIASLSSAICMVAVPILMLNQEWDDHDRSQRTLVRDIAKNTLDSCAPNAILFVAGDNETFPLWYMQEVENYRPDIRIVNLQLIGMGWYGKQLLKPVNKAAEVKLSYTYKQFANSNRDYTPLFDQHIKDPVELQELLDFIGSDDERAKAQLDSGDFINYLPTKQLKLTVNKQKMVNNGTVPKADENKVVNEMVWQLPQDMLLKNQLLTLNIIANNIENRPIYFHQFLGEEDFCGLDNYFRKDGIVYRLVPIKDDGINHGIAEKGSVNTSILYSNLMNKYTWGTINNGKTYIDPTFARNVSWYRDSYNVLAKALLNEGKVKECEKILDRMEHDLPVSNTGIGLSQFTRLDTSTLYYNCKALKKANAIVQDTSEYITKELNYLYAIRGKDSKFVANEVQTGLYILQLLAEESRKHGQTALSNKIETRLGEFVQKFGLNG</sequence>
<accession>H8KSF5</accession>
<dbReference type="KEGG" id="scn:Solca_3046"/>
<dbReference type="STRING" id="929556.Solca_3046"/>
<dbReference type="RefSeq" id="WP_014681289.1">
    <property type="nucleotide sequence ID" value="NC_017770.1"/>
</dbReference>
<reference evidence="2" key="1">
    <citation type="submission" date="2012-02" db="EMBL/GenBank/DDBJ databases">
        <title>The complete genome of Solitalea canadensis DSM 3403.</title>
        <authorList>
            <consortium name="US DOE Joint Genome Institute (JGI-PGF)"/>
            <person name="Lucas S."/>
            <person name="Copeland A."/>
            <person name="Lapidus A."/>
            <person name="Glavina del Rio T."/>
            <person name="Dalin E."/>
            <person name="Tice H."/>
            <person name="Bruce D."/>
            <person name="Goodwin L."/>
            <person name="Pitluck S."/>
            <person name="Peters L."/>
            <person name="Ovchinnikova G."/>
            <person name="Lu M."/>
            <person name="Kyrpides N."/>
            <person name="Mavromatis K."/>
            <person name="Ivanova N."/>
            <person name="Brettin T."/>
            <person name="Detter J.C."/>
            <person name="Han C."/>
            <person name="Larimer F."/>
            <person name="Land M."/>
            <person name="Hauser L."/>
            <person name="Markowitz V."/>
            <person name="Cheng J.-F."/>
            <person name="Hugenholtz P."/>
            <person name="Woyke T."/>
            <person name="Wu D."/>
            <person name="Spring S."/>
            <person name="Schroeder M."/>
            <person name="Kopitz M."/>
            <person name="Brambilla E."/>
            <person name="Klenk H.-P."/>
            <person name="Eisen J.A."/>
        </authorList>
    </citation>
    <scope>NUCLEOTIDE SEQUENCE</scope>
    <source>
        <strain evidence="2">DSM 3403</strain>
    </source>
</reference>
<proteinExistence type="predicted"/>
<organism evidence="2 3">
    <name type="scientific">Solitalea canadensis (strain ATCC 29591 / DSM 3403 / JCM 21819 / LMG 8368 / NBRC 15130 / NCIMB 12057 / USAM 9D)</name>
    <name type="common">Flexibacter canadensis</name>
    <dbReference type="NCBI Taxonomy" id="929556"/>
    <lineage>
        <taxon>Bacteria</taxon>
        <taxon>Pseudomonadati</taxon>
        <taxon>Bacteroidota</taxon>
        <taxon>Sphingobacteriia</taxon>
        <taxon>Sphingobacteriales</taxon>
        <taxon>Sphingobacteriaceae</taxon>
        <taxon>Solitalea</taxon>
    </lineage>
</organism>
<feature type="transmembrane region" description="Helical" evidence="1">
    <location>
        <begin position="510"/>
        <end position="528"/>
    </location>
</feature>
<feature type="transmembrane region" description="Helical" evidence="1">
    <location>
        <begin position="540"/>
        <end position="560"/>
    </location>
</feature>
<keyword evidence="1" id="KW-0472">Membrane</keyword>
<dbReference type="EMBL" id="CP003349">
    <property type="protein sequence ID" value="AFD08063.1"/>
    <property type="molecule type" value="Genomic_DNA"/>
</dbReference>
<keyword evidence="1" id="KW-1133">Transmembrane helix</keyword>
<dbReference type="Proteomes" id="UP000007590">
    <property type="component" value="Chromosome"/>
</dbReference>
<evidence type="ECO:0000313" key="3">
    <source>
        <dbReference type="Proteomes" id="UP000007590"/>
    </source>
</evidence>
<dbReference type="HOGENOM" id="CLU_005363_0_0_10"/>
<evidence type="ECO:0000313" key="2">
    <source>
        <dbReference type="EMBL" id="AFD08063.1"/>
    </source>
</evidence>
<feature type="transmembrane region" description="Helical" evidence="1">
    <location>
        <begin position="487"/>
        <end position="504"/>
    </location>
</feature>
<feature type="transmembrane region" description="Helical" evidence="1">
    <location>
        <begin position="74"/>
        <end position="95"/>
    </location>
</feature>
<dbReference type="OrthoDB" id="9807602at2"/>
<feature type="transmembrane region" description="Helical" evidence="1">
    <location>
        <begin position="7"/>
        <end position="25"/>
    </location>
</feature>
<dbReference type="eggNOG" id="COG0697">
    <property type="taxonomic scope" value="Bacteria"/>
</dbReference>
<dbReference type="InterPro" id="IPR052724">
    <property type="entry name" value="GT117_domain-containing"/>
</dbReference>
<feature type="transmembrane region" description="Helical" evidence="1">
    <location>
        <begin position="145"/>
        <end position="163"/>
    </location>
</feature>